<gene>
    <name evidence="2" type="ORF">ALEPTO_LOCUS10212</name>
</gene>
<protein>
    <submittedName>
        <fullName evidence="2">1060_t:CDS:1</fullName>
    </submittedName>
</protein>
<feature type="region of interest" description="Disordered" evidence="1">
    <location>
        <begin position="1"/>
        <end position="31"/>
    </location>
</feature>
<proteinExistence type="predicted"/>
<reference evidence="2" key="1">
    <citation type="submission" date="2021-06" db="EMBL/GenBank/DDBJ databases">
        <authorList>
            <person name="Kallberg Y."/>
            <person name="Tangrot J."/>
            <person name="Rosling A."/>
        </authorList>
    </citation>
    <scope>NUCLEOTIDE SEQUENCE</scope>
    <source>
        <strain evidence="2">FL130A</strain>
    </source>
</reference>
<name>A0A9N9H8U5_9GLOM</name>
<organism evidence="2 3">
    <name type="scientific">Ambispora leptoticha</name>
    <dbReference type="NCBI Taxonomy" id="144679"/>
    <lineage>
        <taxon>Eukaryota</taxon>
        <taxon>Fungi</taxon>
        <taxon>Fungi incertae sedis</taxon>
        <taxon>Mucoromycota</taxon>
        <taxon>Glomeromycotina</taxon>
        <taxon>Glomeromycetes</taxon>
        <taxon>Archaeosporales</taxon>
        <taxon>Ambisporaceae</taxon>
        <taxon>Ambispora</taxon>
    </lineage>
</organism>
<keyword evidence="3" id="KW-1185">Reference proteome</keyword>
<dbReference type="EMBL" id="CAJVPS010010358">
    <property type="protein sequence ID" value="CAG8657345.1"/>
    <property type="molecule type" value="Genomic_DNA"/>
</dbReference>
<dbReference type="Proteomes" id="UP000789508">
    <property type="component" value="Unassembled WGS sequence"/>
</dbReference>
<feature type="compositionally biased region" description="Basic and acidic residues" evidence="1">
    <location>
        <begin position="18"/>
        <end position="31"/>
    </location>
</feature>
<evidence type="ECO:0000313" key="3">
    <source>
        <dbReference type="Proteomes" id="UP000789508"/>
    </source>
</evidence>
<accession>A0A9N9H8U5</accession>
<comment type="caution">
    <text evidence="2">The sequence shown here is derived from an EMBL/GenBank/DDBJ whole genome shotgun (WGS) entry which is preliminary data.</text>
</comment>
<evidence type="ECO:0000313" key="2">
    <source>
        <dbReference type="EMBL" id="CAG8657345.1"/>
    </source>
</evidence>
<sequence length="83" mass="9511">QNSSQIQEQQKKQQGSKKLIEKEEDKQEERYSKHYWRNCASDEELCAQSATEDAVLESITLLLAIVLIKGETSKNLNIITESL</sequence>
<evidence type="ECO:0000256" key="1">
    <source>
        <dbReference type="SAM" id="MobiDB-lite"/>
    </source>
</evidence>
<dbReference type="AlphaFoldDB" id="A0A9N9H8U5"/>
<feature type="non-terminal residue" evidence="2">
    <location>
        <position position="83"/>
    </location>
</feature>
<feature type="compositionally biased region" description="Low complexity" evidence="1">
    <location>
        <begin position="1"/>
        <end position="17"/>
    </location>
</feature>